<gene>
    <name evidence="1" type="ORF">SEVIR_6G000950v2</name>
</gene>
<dbReference type="EMBL" id="CM016557">
    <property type="protein sequence ID" value="TKW08016.1"/>
    <property type="molecule type" value="Genomic_DNA"/>
</dbReference>
<dbReference type="Gramene" id="TKW08016">
    <property type="protein sequence ID" value="TKW08016"/>
    <property type="gene ID" value="SEVIR_6G000950v2"/>
</dbReference>
<dbReference type="AlphaFoldDB" id="A0A4V6D4W0"/>
<dbReference type="Proteomes" id="UP000298652">
    <property type="component" value="Chromosome 6"/>
</dbReference>
<protein>
    <submittedName>
        <fullName evidence="1">Uncharacterized protein</fullName>
    </submittedName>
</protein>
<organism evidence="1 2">
    <name type="scientific">Setaria viridis</name>
    <name type="common">Green bristlegrass</name>
    <name type="synonym">Setaria italica subsp. viridis</name>
    <dbReference type="NCBI Taxonomy" id="4556"/>
    <lineage>
        <taxon>Eukaryota</taxon>
        <taxon>Viridiplantae</taxon>
        <taxon>Streptophyta</taxon>
        <taxon>Embryophyta</taxon>
        <taxon>Tracheophyta</taxon>
        <taxon>Spermatophyta</taxon>
        <taxon>Magnoliopsida</taxon>
        <taxon>Liliopsida</taxon>
        <taxon>Poales</taxon>
        <taxon>Poaceae</taxon>
        <taxon>PACMAD clade</taxon>
        <taxon>Panicoideae</taxon>
        <taxon>Panicodae</taxon>
        <taxon>Paniceae</taxon>
        <taxon>Cenchrinae</taxon>
        <taxon>Setaria</taxon>
    </lineage>
</organism>
<name>A0A4V6D4W0_SETVI</name>
<evidence type="ECO:0000313" key="1">
    <source>
        <dbReference type="EMBL" id="TKW08016.1"/>
    </source>
</evidence>
<reference evidence="1" key="1">
    <citation type="submission" date="2019-03" db="EMBL/GenBank/DDBJ databases">
        <title>WGS assembly of Setaria viridis.</title>
        <authorList>
            <person name="Huang P."/>
            <person name="Jenkins J."/>
            <person name="Grimwood J."/>
            <person name="Barry K."/>
            <person name="Healey A."/>
            <person name="Mamidi S."/>
            <person name="Sreedasyam A."/>
            <person name="Shu S."/>
            <person name="Feldman M."/>
            <person name="Wu J."/>
            <person name="Yu Y."/>
            <person name="Chen C."/>
            <person name="Johnson J."/>
            <person name="Rokhsar D."/>
            <person name="Baxter I."/>
            <person name="Schmutz J."/>
            <person name="Brutnell T."/>
            <person name="Kellogg E."/>
        </authorList>
    </citation>
    <scope>NUCLEOTIDE SEQUENCE [LARGE SCALE GENOMIC DNA]</scope>
</reference>
<keyword evidence="2" id="KW-1185">Reference proteome</keyword>
<proteinExistence type="predicted"/>
<accession>A0A4V6D4W0</accession>
<sequence length="40" mass="4770">MINTKGTYNSLDNNIFLLINKENQDKQVAIYFNFRETMLD</sequence>
<evidence type="ECO:0000313" key="2">
    <source>
        <dbReference type="Proteomes" id="UP000298652"/>
    </source>
</evidence>